<gene>
    <name evidence="1" type="ORF">FBU59_005281</name>
</gene>
<accession>A0ACC1J3B2</accession>
<proteinExistence type="predicted"/>
<comment type="caution">
    <text evidence="1">The sequence shown here is derived from an EMBL/GenBank/DDBJ whole genome shotgun (WGS) entry which is preliminary data.</text>
</comment>
<sequence length="187" mass="20900">MSDWDDSSDFRRRRAIDDYESPSDGFDTPETVAQPSKIRLSLKLGTLRQASGYEQIHSAPQTHADYDPYGYYDDDDYDDEEDVDIGEPSRAVEAPTPKIKLKLSFKKPAWEQQQQRGVRTSSNTVPASPTDSVGSYVSRVRYSPSVQSGPPSDLEGEGFENRTVSETPAPKRRGRPPKNGKKKLKTG</sequence>
<organism evidence="1 2">
    <name type="scientific">Linderina macrospora</name>
    <dbReference type="NCBI Taxonomy" id="4868"/>
    <lineage>
        <taxon>Eukaryota</taxon>
        <taxon>Fungi</taxon>
        <taxon>Fungi incertae sedis</taxon>
        <taxon>Zoopagomycota</taxon>
        <taxon>Kickxellomycotina</taxon>
        <taxon>Kickxellomycetes</taxon>
        <taxon>Kickxellales</taxon>
        <taxon>Kickxellaceae</taxon>
        <taxon>Linderina</taxon>
    </lineage>
</organism>
<name>A0ACC1J3B2_9FUNG</name>
<feature type="non-terminal residue" evidence="1">
    <location>
        <position position="187"/>
    </location>
</feature>
<keyword evidence="2" id="KW-1185">Reference proteome</keyword>
<dbReference type="EMBL" id="JANBPW010004129">
    <property type="protein sequence ID" value="KAJ1935760.1"/>
    <property type="molecule type" value="Genomic_DNA"/>
</dbReference>
<evidence type="ECO:0000313" key="2">
    <source>
        <dbReference type="Proteomes" id="UP001150603"/>
    </source>
</evidence>
<evidence type="ECO:0000313" key="1">
    <source>
        <dbReference type="EMBL" id="KAJ1935760.1"/>
    </source>
</evidence>
<dbReference type="Proteomes" id="UP001150603">
    <property type="component" value="Unassembled WGS sequence"/>
</dbReference>
<reference evidence="1" key="1">
    <citation type="submission" date="2022-07" db="EMBL/GenBank/DDBJ databases">
        <title>Phylogenomic reconstructions and comparative analyses of Kickxellomycotina fungi.</title>
        <authorList>
            <person name="Reynolds N.K."/>
            <person name="Stajich J.E."/>
            <person name="Barry K."/>
            <person name="Grigoriev I.V."/>
            <person name="Crous P."/>
            <person name="Smith M.E."/>
        </authorList>
    </citation>
    <scope>NUCLEOTIDE SEQUENCE</scope>
    <source>
        <strain evidence="1">NRRL 5244</strain>
    </source>
</reference>
<protein>
    <submittedName>
        <fullName evidence="1">Uncharacterized protein</fullName>
    </submittedName>
</protein>